<sequence>MKENLLFVAMFLLSGLLMSQPQLVSDLPDRPSHFTPFGEDEELYFAIKDQLWHSNGNPSNTHMVIDLNEIITSILTDNENIYIVTQGPSSKYYISDGTAAGTVLQPNGDDFPFPPSEDPQYVLNGFTYYISGDSLLRTSSPEATPEVFLKDDDFADNVDGMWDNNFAFVILGVLDDKLIFATSFYETATGYDVLKVYSTNGSADDTTFLQRINPGHRFSLIEYYKGKMLFIVDNHLALNYPVYITDGTAEGTIELTEPIGRDPHKVEFKEVDGEAVLIIETQSGRYFWQTDGTPENTFHFLFIESYYSEYRGVENIGSTLFYIDKTDEDDPSDLISDYGLFQMNIHDNVPFQVNKLTADPTDRYVGTYNLTNVNGVLYFATGYLNAGFFSKDLTPQLWKYSPPFLTEVVTSVIEKPDTEMAAYPNPFYDKLQVKNCDGKSITLTNALGTIVHQEKYISESVNLSHLPGGIYFVYVEGLEEIMKVVKK</sequence>
<dbReference type="EMBL" id="BBLT01000006">
    <property type="protein sequence ID" value="GAL86095.1"/>
    <property type="molecule type" value="Genomic_DNA"/>
</dbReference>
<evidence type="ECO:0000313" key="4">
    <source>
        <dbReference type="Proteomes" id="UP000030185"/>
    </source>
</evidence>
<accession>A0A098LGK2</accession>
<keyword evidence="3" id="KW-0966">Cell projection</keyword>
<dbReference type="RefSeq" id="WP_081990546.1">
    <property type="nucleotide sequence ID" value="NZ_BBLT01000006.1"/>
</dbReference>
<dbReference type="AlphaFoldDB" id="A0A098LGK2"/>
<dbReference type="InterPro" id="IPR026444">
    <property type="entry name" value="Secre_tail"/>
</dbReference>
<gene>
    <name evidence="3" type="ORF">MYP_3324</name>
</gene>
<dbReference type="Proteomes" id="UP000030185">
    <property type="component" value="Unassembled WGS sequence"/>
</dbReference>
<evidence type="ECO:0000256" key="1">
    <source>
        <dbReference type="SAM" id="SignalP"/>
    </source>
</evidence>
<dbReference type="STRING" id="153721.MYP_3324"/>
<keyword evidence="3" id="KW-0282">Flagellum</keyword>
<organism evidence="3 4">
    <name type="scientific">Sporocytophaga myxococcoides</name>
    <dbReference type="NCBI Taxonomy" id="153721"/>
    <lineage>
        <taxon>Bacteria</taxon>
        <taxon>Pseudomonadati</taxon>
        <taxon>Bacteroidota</taxon>
        <taxon>Cytophagia</taxon>
        <taxon>Cytophagales</taxon>
        <taxon>Cytophagaceae</taxon>
        <taxon>Sporocytophaga</taxon>
    </lineage>
</organism>
<comment type="caution">
    <text evidence="3">The sequence shown here is derived from an EMBL/GenBank/DDBJ whole genome shotgun (WGS) entry which is preliminary data.</text>
</comment>
<protein>
    <submittedName>
        <fullName evidence="3">Flagellar hook-length control protein</fullName>
    </submittedName>
</protein>
<feature type="chain" id="PRO_5001937122" evidence="1">
    <location>
        <begin position="25"/>
        <end position="487"/>
    </location>
</feature>
<name>A0A098LGK2_9BACT</name>
<proteinExistence type="predicted"/>
<keyword evidence="4" id="KW-1185">Reference proteome</keyword>
<evidence type="ECO:0000259" key="2">
    <source>
        <dbReference type="Pfam" id="PF18962"/>
    </source>
</evidence>
<feature type="domain" description="Secretion system C-terminal sorting" evidence="2">
    <location>
        <begin position="423"/>
        <end position="479"/>
    </location>
</feature>
<dbReference type="OrthoDB" id="1488789at2"/>
<reference evidence="3 4" key="1">
    <citation type="submission" date="2014-09" db="EMBL/GenBank/DDBJ databases">
        <title>Sporocytophaga myxococcoides PG-01 genome sequencing.</title>
        <authorList>
            <person name="Liu L."/>
            <person name="Gao P.J."/>
            <person name="Chen G.J."/>
            <person name="Wang L.S."/>
        </authorList>
    </citation>
    <scope>NUCLEOTIDE SEQUENCE [LARGE SCALE GENOMIC DNA]</scope>
    <source>
        <strain evidence="3 4">PG-01</strain>
    </source>
</reference>
<dbReference type="NCBIfam" id="TIGR04183">
    <property type="entry name" value="Por_Secre_tail"/>
    <property type="match status" value="1"/>
</dbReference>
<keyword evidence="1" id="KW-0732">Signal</keyword>
<evidence type="ECO:0000313" key="3">
    <source>
        <dbReference type="EMBL" id="GAL86095.1"/>
    </source>
</evidence>
<dbReference type="Pfam" id="PF18962">
    <property type="entry name" value="Por_Secre_tail"/>
    <property type="match status" value="1"/>
</dbReference>
<feature type="signal peptide" evidence="1">
    <location>
        <begin position="1"/>
        <end position="24"/>
    </location>
</feature>
<keyword evidence="3" id="KW-0969">Cilium</keyword>